<dbReference type="SMART" id="SM00850">
    <property type="entry name" value="LytTR"/>
    <property type="match status" value="1"/>
</dbReference>
<feature type="modified residue" description="4-aspartylphosphate" evidence="1">
    <location>
        <position position="53"/>
    </location>
</feature>
<name>A0ABS8PX77_9BACT</name>
<dbReference type="PROSITE" id="PS50110">
    <property type="entry name" value="RESPONSE_REGULATORY"/>
    <property type="match status" value="1"/>
</dbReference>
<dbReference type="Pfam" id="PF04397">
    <property type="entry name" value="LytTR"/>
    <property type="match status" value="1"/>
</dbReference>
<dbReference type="InterPro" id="IPR007492">
    <property type="entry name" value="LytTR_DNA-bd_dom"/>
</dbReference>
<protein>
    <submittedName>
        <fullName evidence="4">LytTR family DNA-binding domain-containing protein</fullName>
    </submittedName>
</protein>
<dbReference type="Gene3D" id="3.40.50.2300">
    <property type="match status" value="1"/>
</dbReference>
<dbReference type="Pfam" id="PF00072">
    <property type="entry name" value="Response_reg"/>
    <property type="match status" value="1"/>
</dbReference>
<dbReference type="InterPro" id="IPR046947">
    <property type="entry name" value="LytR-like"/>
</dbReference>
<sequence>MNCIIIDDEPLAREGVQLLIAGIPELRLTGSFNNAASALLFLQQHPADLVFLDIEMPGMSGLELAAALSGTTLVIFITAHTTYAIDSYELSAIDYLVKPIHHDRFLKAVQKAIAYHGLLHQPTHNTIASVAAHYMFIKSERKYYKVLFREVLFIEGLKDYVVLYLENRKLITAMNIKTIHEQLPQQVFVRISKSYLINVEHIASFSNNSIRIREHELPIGDAYRAFFFDEFVKNRLIDR</sequence>
<dbReference type="Gene3D" id="2.40.50.1020">
    <property type="entry name" value="LytTr DNA-binding domain"/>
    <property type="match status" value="1"/>
</dbReference>
<dbReference type="GO" id="GO:0003677">
    <property type="term" value="F:DNA binding"/>
    <property type="evidence" value="ECO:0007669"/>
    <property type="project" value="UniProtKB-KW"/>
</dbReference>
<accession>A0ABS8PX77</accession>
<evidence type="ECO:0000256" key="1">
    <source>
        <dbReference type="PROSITE-ProRule" id="PRU00169"/>
    </source>
</evidence>
<keyword evidence="5" id="KW-1185">Reference proteome</keyword>
<gene>
    <name evidence="4" type="ORF">LQ567_17205</name>
</gene>
<comment type="caution">
    <text evidence="4">The sequence shown here is derived from an EMBL/GenBank/DDBJ whole genome shotgun (WGS) entry which is preliminary data.</text>
</comment>
<dbReference type="PANTHER" id="PTHR37299">
    <property type="entry name" value="TRANSCRIPTIONAL REGULATOR-RELATED"/>
    <property type="match status" value="1"/>
</dbReference>
<dbReference type="EMBL" id="JAJNEC010000005">
    <property type="protein sequence ID" value="MCD2424521.1"/>
    <property type="molecule type" value="Genomic_DNA"/>
</dbReference>
<dbReference type="Proteomes" id="UP001199816">
    <property type="component" value="Unassembled WGS sequence"/>
</dbReference>
<dbReference type="SMART" id="SM00448">
    <property type="entry name" value="REC"/>
    <property type="match status" value="1"/>
</dbReference>
<evidence type="ECO:0000259" key="2">
    <source>
        <dbReference type="PROSITE" id="PS50110"/>
    </source>
</evidence>
<proteinExistence type="predicted"/>
<reference evidence="4 5" key="1">
    <citation type="submission" date="2021-11" db="EMBL/GenBank/DDBJ databases">
        <title>Genomic of Niabella pedocola.</title>
        <authorList>
            <person name="Wu T."/>
        </authorList>
    </citation>
    <scope>NUCLEOTIDE SEQUENCE [LARGE SCALE GENOMIC DNA]</scope>
    <source>
        <strain evidence="4 5">JCM 31011</strain>
    </source>
</reference>
<evidence type="ECO:0000313" key="4">
    <source>
        <dbReference type="EMBL" id="MCD2424521.1"/>
    </source>
</evidence>
<dbReference type="PANTHER" id="PTHR37299:SF1">
    <property type="entry name" value="STAGE 0 SPORULATION PROTEIN A HOMOLOG"/>
    <property type="match status" value="1"/>
</dbReference>
<dbReference type="SUPFAM" id="SSF52172">
    <property type="entry name" value="CheY-like"/>
    <property type="match status" value="1"/>
</dbReference>
<dbReference type="InterPro" id="IPR001789">
    <property type="entry name" value="Sig_transdc_resp-reg_receiver"/>
</dbReference>
<keyword evidence="4" id="KW-0238">DNA-binding</keyword>
<feature type="domain" description="Response regulatory" evidence="2">
    <location>
        <begin position="2"/>
        <end position="113"/>
    </location>
</feature>
<organism evidence="4 5">
    <name type="scientific">Niabella pedocola</name>
    <dbReference type="NCBI Taxonomy" id="1752077"/>
    <lineage>
        <taxon>Bacteria</taxon>
        <taxon>Pseudomonadati</taxon>
        <taxon>Bacteroidota</taxon>
        <taxon>Chitinophagia</taxon>
        <taxon>Chitinophagales</taxon>
        <taxon>Chitinophagaceae</taxon>
        <taxon>Niabella</taxon>
    </lineage>
</organism>
<evidence type="ECO:0000259" key="3">
    <source>
        <dbReference type="PROSITE" id="PS50930"/>
    </source>
</evidence>
<dbReference type="InterPro" id="IPR011006">
    <property type="entry name" value="CheY-like_superfamily"/>
</dbReference>
<dbReference type="PROSITE" id="PS50930">
    <property type="entry name" value="HTH_LYTTR"/>
    <property type="match status" value="1"/>
</dbReference>
<keyword evidence="1" id="KW-0597">Phosphoprotein</keyword>
<evidence type="ECO:0000313" key="5">
    <source>
        <dbReference type="Proteomes" id="UP001199816"/>
    </source>
</evidence>
<feature type="domain" description="HTH LytTR-type" evidence="3">
    <location>
        <begin position="135"/>
        <end position="204"/>
    </location>
</feature>
<dbReference type="RefSeq" id="WP_231006642.1">
    <property type="nucleotide sequence ID" value="NZ_JAJNEC010000005.1"/>
</dbReference>